<name>A0A7W8ECK2_9BACT</name>
<organism evidence="1 2">
    <name type="scientific">Granulicella mallensis</name>
    <dbReference type="NCBI Taxonomy" id="940614"/>
    <lineage>
        <taxon>Bacteria</taxon>
        <taxon>Pseudomonadati</taxon>
        <taxon>Acidobacteriota</taxon>
        <taxon>Terriglobia</taxon>
        <taxon>Terriglobales</taxon>
        <taxon>Acidobacteriaceae</taxon>
        <taxon>Granulicella</taxon>
    </lineage>
</organism>
<dbReference type="EMBL" id="JACHIO010000036">
    <property type="protein sequence ID" value="MBB5066796.1"/>
    <property type="molecule type" value="Genomic_DNA"/>
</dbReference>
<accession>A0A7W8ECK2</accession>
<comment type="caution">
    <text evidence="1">The sequence shown here is derived from an EMBL/GenBank/DDBJ whole genome shotgun (WGS) entry which is preliminary data.</text>
</comment>
<gene>
    <name evidence="1" type="ORF">HDF15_005181</name>
</gene>
<sequence length="106" mass="11748">MGTTNTVREDMPSMGRVQRIAVEDMDKHLATLEAELSGGGAIELVRGDAVIAEVRAPQSVSVDTRPFSARMPDFKAQMREVFGDVVLDVDTTSWIEDDREDRDHIS</sequence>
<dbReference type="AlphaFoldDB" id="A0A7W8ECK2"/>
<reference evidence="1 2" key="1">
    <citation type="submission" date="2020-08" db="EMBL/GenBank/DDBJ databases">
        <title>Genomic Encyclopedia of Type Strains, Phase IV (KMG-V): Genome sequencing to study the core and pangenomes of soil and plant-associated prokaryotes.</title>
        <authorList>
            <person name="Whitman W."/>
        </authorList>
    </citation>
    <scope>NUCLEOTIDE SEQUENCE [LARGE SCALE GENOMIC DNA]</scope>
    <source>
        <strain evidence="1 2">X5P3</strain>
    </source>
</reference>
<dbReference type="Proteomes" id="UP000584867">
    <property type="component" value="Unassembled WGS sequence"/>
</dbReference>
<protein>
    <submittedName>
        <fullName evidence="1">Uncharacterized protein</fullName>
    </submittedName>
</protein>
<evidence type="ECO:0000313" key="1">
    <source>
        <dbReference type="EMBL" id="MBB5066796.1"/>
    </source>
</evidence>
<evidence type="ECO:0000313" key="2">
    <source>
        <dbReference type="Proteomes" id="UP000584867"/>
    </source>
</evidence>
<proteinExistence type="predicted"/>
<dbReference type="RefSeq" id="WP_184260976.1">
    <property type="nucleotide sequence ID" value="NZ_JACHIO010000036.1"/>
</dbReference>